<reference evidence="1 2" key="1">
    <citation type="submission" date="2019-08" db="EMBL/GenBank/DDBJ databases">
        <title>Whole genome of Aphis craccivora.</title>
        <authorList>
            <person name="Voronova N.V."/>
            <person name="Shulinski R.S."/>
            <person name="Bandarenka Y.V."/>
            <person name="Zhorov D.G."/>
            <person name="Warner D."/>
        </authorList>
    </citation>
    <scope>NUCLEOTIDE SEQUENCE [LARGE SCALE GENOMIC DNA]</scope>
    <source>
        <strain evidence="1">180601</strain>
        <tissue evidence="1">Whole Body</tissue>
    </source>
</reference>
<sequence length="92" mass="10833">DVYTGIHDTSTIPLNDQFEVTYDEEDDEFPPIERSRPVLKKKTRQVVQYENFEESGVFIPIYNVHCSRIKRMIYDSFGSKEVDLKCQQPTNN</sequence>
<name>A0A6G0XZA9_APHCR</name>
<proteinExistence type="predicted"/>
<comment type="caution">
    <text evidence="1">The sequence shown here is derived from an EMBL/GenBank/DDBJ whole genome shotgun (WGS) entry which is preliminary data.</text>
</comment>
<evidence type="ECO:0000313" key="2">
    <source>
        <dbReference type="Proteomes" id="UP000478052"/>
    </source>
</evidence>
<feature type="non-terminal residue" evidence="1">
    <location>
        <position position="1"/>
    </location>
</feature>
<dbReference type="AlphaFoldDB" id="A0A6G0XZA9"/>
<keyword evidence="2" id="KW-1185">Reference proteome</keyword>
<dbReference type="EMBL" id="VUJU01007374">
    <property type="protein sequence ID" value="KAF0745976.1"/>
    <property type="molecule type" value="Genomic_DNA"/>
</dbReference>
<accession>A0A6G0XZA9</accession>
<gene>
    <name evidence="1" type="ORF">FWK35_00034202</name>
</gene>
<organism evidence="1 2">
    <name type="scientific">Aphis craccivora</name>
    <name type="common">Cowpea aphid</name>
    <dbReference type="NCBI Taxonomy" id="307492"/>
    <lineage>
        <taxon>Eukaryota</taxon>
        <taxon>Metazoa</taxon>
        <taxon>Ecdysozoa</taxon>
        <taxon>Arthropoda</taxon>
        <taxon>Hexapoda</taxon>
        <taxon>Insecta</taxon>
        <taxon>Pterygota</taxon>
        <taxon>Neoptera</taxon>
        <taxon>Paraneoptera</taxon>
        <taxon>Hemiptera</taxon>
        <taxon>Sternorrhyncha</taxon>
        <taxon>Aphidomorpha</taxon>
        <taxon>Aphidoidea</taxon>
        <taxon>Aphididae</taxon>
        <taxon>Aphidini</taxon>
        <taxon>Aphis</taxon>
        <taxon>Aphis</taxon>
    </lineage>
</organism>
<protein>
    <submittedName>
        <fullName evidence="1">Uncharacterized protein</fullName>
    </submittedName>
</protein>
<evidence type="ECO:0000313" key="1">
    <source>
        <dbReference type="EMBL" id="KAF0745976.1"/>
    </source>
</evidence>
<dbReference type="Proteomes" id="UP000478052">
    <property type="component" value="Unassembled WGS sequence"/>
</dbReference>